<feature type="transmembrane region" description="Helical" evidence="1">
    <location>
        <begin position="261"/>
        <end position="277"/>
    </location>
</feature>
<name>A0A9X7FE60_9BIFI</name>
<dbReference type="InterPro" id="IPR008875">
    <property type="entry name" value="TraX"/>
</dbReference>
<proteinExistence type="predicted"/>
<dbReference type="EMBL" id="PNGY01000002">
    <property type="protein sequence ID" value="PMC54509.1"/>
    <property type="molecule type" value="Genomic_DNA"/>
</dbReference>
<keyword evidence="1" id="KW-0472">Membrane</keyword>
<organism evidence="2 3">
    <name type="scientific">Gardnerella swidsinskii</name>
    <dbReference type="NCBI Taxonomy" id="2792979"/>
    <lineage>
        <taxon>Bacteria</taxon>
        <taxon>Bacillati</taxon>
        <taxon>Actinomycetota</taxon>
        <taxon>Actinomycetes</taxon>
        <taxon>Bifidobacteriales</taxon>
        <taxon>Bifidobacteriaceae</taxon>
        <taxon>Gardnerella</taxon>
    </lineage>
</organism>
<feature type="transmembrane region" description="Helical" evidence="1">
    <location>
        <begin position="45"/>
        <end position="66"/>
    </location>
</feature>
<keyword evidence="2" id="KW-0255">Endonuclease</keyword>
<comment type="caution">
    <text evidence="2">The sequence shown here is derived from an EMBL/GenBank/DDBJ whole genome shotgun (WGS) entry which is preliminary data.</text>
</comment>
<accession>A0A9X7FE60</accession>
<keyword evidence="2" id="KW-0540">Nuclease</keyword>
<keyword evidence="1" id="KW-1133">Transmembrane helix</keyword>
<evidence type="ECO:0000313" key="3">
    <source>
        <dbReference type="Proteomes" id="UP000235293"/>
    </source>
</evidence>
<dbReference type="Proteomes" id="UP000235293">
    <property type="component" value="Unassembled WGS sequence"/>
</dbReference>
<evidence type="ECO:0000313" key="2">
    <source>
        <dbReference type="EMBL" id="PMC54509.1"/>
    </source>
</evidence>
<dbReference type="Pfam" id="PF05857">
    <property type="entry name" value="TraX"/>
    <property type="match status" value="1"/>
</dbReference>
<feature type="transmembrane region" description="Helical" evidence="1">
    <location>
        <begin position="110"/>
        <end position="128"/>
    </location>
</feature>
<feature type="transmembrane region" description="Helical" evidence="1">
    <location>
        <begin position="165"/>
        <end position="184"/>
    </location>
</feature>
<feature type="transmembrane region" description="Helical" evidence="1">
    <location>
        <begin position="140"/>
        <end position="158"/>
    </location>
</feature>
<reference evidence="2 3" key="1">
    <citation type="submission" date="2017-09" db="EMBL/GenBank/DDBJ databases">
        <title>Bacterial strain isolated from the female urinary microbiota.</title>
        <authorList>
            <person name="Thomas-White K."/>
            <person name="Kumar N."/>
            <person name="Forster S."/>
            <person name="Putonti C."/>
            <person name="Lawley T."/>
            <person name="Wolfe A.J."/>
        </authorList>
    </citation>
    <scope>NUCLEOTIDE SEQUENCE [LARGE SCALE GENOMIC DNA]</scope>
    <source>
        <strain evidence="2 3">UMB0411</strain>
    </source>
</reference>
<sequence length="278" mass="31025">MSINSGKAIMRDSGNANKEMLDANGKPIRADRNIKTGITLNKLKMLGAFMLMLGAFSNTVIARMFGGTVTNNMFALTVILVCEFISWTAVPWYAWILVRGYHNTHNLNLYMLRLLILAVVCEVPYDLVNSKCLFDMRSQNPVFAMVVSLFVLSSIDTIRERLSGFSKGFAITVLIIAGLLWNLIGKVFVQHGIFFGGVTLLIFVLLFELLKKREITMEMTAGMFGAMSMLTPGIGVAVLHYRSPYGDGPKNSTTFRCVMYAWYPLMLIIAALFAVFLR</sequence>
<keyword evidence="1" id="KW-0812">Transmembrane</keyword>
<gene>
    <name evidence="2" type="ORF">CJ213_06040</name>
</gene>
<dbReference type="GO" id="GO:0004519">
    <property type="term" value="F:endonuclease activity"/>
    <property type="evidence" value="ECO:0007669"/>
    <property type="project" value="UniProtKB-KW"/>
</dbReference>
<dbReference type="AlphaFoldDB" id="A0A9X7FE60"/>
<feature type="transmembrane region" description="Helical" evidence="1">
    <location>
        <begin position="222"/>
        <end position="241"/>
    </location>
</feature>
<feature type="transmembrane region" description="Helical" evidence="1">
    <location>
        <begin position="190"/>
        <end position="210"/>
    </location>
</feature>
<feature type="transmembrane region" description="Helical" evidence="1">
    <location>
        <begin position="72"/>
        <end position="98"/>
    </location>
</feature>
<dbReference type="RefSeq" id="WP_012914528.1">
    <property type="nucleotide sequence ID" value="NZ_JBLLPM010000001.1"/>
</dbReference>
<keyword evidence="2" id="KW-0378">Hydrolase</keyword>
<evidence type="ECO:0000256" key="1">
    <source>
        <dbReference type="SAM" id="Phobius"/>
    </source>
</evidence>
<protein>
    <submittedName>
        <fullName evidence="2">Endonuclease VII</fullName>
    </submittedName>
</protein>